<dbReference type="EC" id="5.3.2.2" evidence="5"/>
<dbReference type="Pfam" id="PF01557">
    <property type="entry name" value="FAA_hydrolase"/>
    <property type="match status" value="1"/>
</dbReference>
<evidence type="ECO:0000256" key="5">
    <source>
        <dbReference type="ARBA" id="ARBA00044973"/>
    </source>
</evidence>
<evidence type="ECO:0000256" key="4">
    <source>
        <dbReference type="ARBA" id="ARBA00044911"/>
    </source>
</evidence>
<dbReference type="SUPFAM" id="SSF56529">
    <property type="entry name" value="FAH"/>
    <property type="match status" value="1"/>
</dbReference>
<dbReference type="PANTHER" id="PTHR11820:SF7">
    <property type="entry name" value="ACYLPYRUVASE FAHD1, MITOCHONDRIAL"/>
    <property type="match status" value="1"/>
</dbReference>
<dbReference type="OrthoDB" id="411064at2759"/>
<organism evidence="7 8">
    <name type="scientific">Schistosoma haematobium</name>
    <name type="common">Blood fluke</name>
    <dbReference type="NCBI Taxonomy" id="6185"/>
    <lineage>
        <taxon>Eukaryota</taxon>
        <taxon>Metazoa</taxon>
        <taxon>Spiralia</taxon>
        <taxon>Lophotrochozoa</taxon>
        <taxon>Platyhelminthes</taxon>
        <taxon>Trematoda</taxon>
        <taxon>Digenea</taxon>
        <taxon>Strigeidida</taxon>
        <taxon>Schistosomatoidea</taxon>
        <taxon>Schistosomatidae</taxon>
        <taxon>Schistosoma</taxon>
    </lineage>
</organism>
<dbReference type="GO" id="GO:0050163">
    <property type="term" value="F:oxaloacetate tautomerase activity"/>
    <property type="evidence" value="ECO:0007669"/>
    <property type="project" value="UniProtKB-EC"/>
</dbReference>
<dbReference type="InterPro" id="IPR011234">
    <property type="entry name" value="Fumarylacetoacetase-like_C"/>
</dbReference>
<dbReference type="Proteomes" id="UP000471633">
    <property type="component" value="Unassembled WGS sequence"/>
</dbReference>
<dbReference type="GeneID" id="24596457"/>
<sequence length="221" mass="24079">MSKNLKDICRKVVAVGRNYADHAKELGNKVESSPAIFLKPSSCIIEEGKIKLPNGASEVHHEVELGLVIGKSLTNVKAEEVYSAILGYVVALDLTDRPLQNQLKASGLPWTLAKCFDTACPVGPILPLESLPGGILTSRQEFQKVDNEIWLKVNQLERQRSKLNMMVWTPADLVSIITKRISLQYGDLILTGTPAGVGPLKSGDEIEAGLDDLCSIKFSVE</sequence>
<dbReference type="GO" id="GO:0005739">
    <property type="term" value="C:mitochondrion"/>
    <property type="evidence" value="ECO:0007669"/>
    <property type="project" value="TreeGrafter"/>
</dbReference>
<dbReference type="CTD" id="81889"/>
<accession>A0A6A5DLQ9</accession>
<reference evidence="7" key="4">
    <citation type="journal article" date="2022" name="PLoS Pathog.">
        <title>Chromosome-level genome of Schistosoma haematobium underpins genome-wide explorations of molecular variation.</title>
        <authorList>
            <person name="Stroehlein A.J."/>
            <person name="Korhonen P.K."/>
            <person name="Lee V.V."/>
            <person name="Ralph S.A."/>
            <person name="Mentink-Kane M."/>
            <person name="You H."/>
            <person name="McManus D.P."/>
            <person name="Tchuente L.T."/>
            <person name="Stothard J.R."/>
            <person name="Kaur P."/>
            <person name="Dudchenko O."/>
            <person name="Aiden E.L."/>
            <person name="Yang B."/>
            <person name="Yang H."/>
            <person name="Emery A.M."/>
            <person name="Webster B.L."/>
            <person name="Brindley P.J."/>
            <person name="Rollinson D."/>
            <person name="Chang B.C.H."/>
            <person name="Gasser R.B."/>
            <person name="Young N.D."/>
        </authorList>
    </citation>
    <scope>NUCLEOTIDE SEQUENCE</scope>
</reference>
<reference evidence="7" key="2">
    <citation type="journal article" date="2019" name="Gigascience">
        <title>High-quality Schistosoma haematobium genome achieved by single-molecule and long-range sequencing.</title>
        <authorList>
            <person name="Stroehlein A.J."/>
            <person name="Korhonen P.K."/>
            <person name="Chong T.M."/>
            <person name="Lim Y.L."/>
            <person name="Chan K.G."/>
            <person name="Webster B."/>
            <person name="Rollinson D."/>
            <person name="Brindley P.J."/>
            <person name="Gasser R.B."/>
            <person name="Young N.D."/>
        </authorList>
    </citation>
    <scope>NUCLEOTIDE SEQUENCE</scope>
</reference>
<dbReference type="PANTHER" id="PTHR11820">
    <property type="entry name" value="ACYLPYRUVASE"/>
    <property type="match status" value="1"/>
</dbReference>
<evidence type="ECO:0000259" key="6">
    <source>
        <dbReference type="Pfam" id="PF01557"/>
    </source>
</evidence>
<protein>
    <recommendedName>
        <fullName evidence="5">oxaloacetate tautomerase</fullName>
        <ecNumber evidence="5">5.3.2.2</ecNumber>
    </recommendedName>
    <alternativeName>
        <fullName evidence="3">Fumarylacetoacetate hydrolase domain-containing protein 1</fullName>
    </alternativeName>
</protein>
<comment type="caution">
    <text evidence="7">The sequence shown here is derived from an EMBL/GenBank/DDBJ whole genome shotgun (WGS) entry which is preliminary data.</text>
</comment>
<comment type="similarity">
    <text evidence="1">Belongs to the FAH family.</text>
</comment>
<dbReference type="KEGG" id="shx:MS3_00009753"/>
<dbReference type="RefSeq" id="XP_035588220.1">
    <property type="nucleotide sequence ID" value="XM_035733236.2"/>
</dbReference>
<comment type="catalytic activity">
    <reaction evidence="4">
        <text>oxaloacetate = enol-oxaloacetate</text>
        <dbReference type="Rhea" id="RHEA:16021"/>
        <dbReference type="ChEBI" id="CHEBI:16452"/>
        <dbReference type="ChEBI" id="CHEBI:17479"/>
        <dbReference type="EC" id="5.3.2.2"/>
    </reaction>
    <physiologicalReaction direction="right-to-left" evidence="4">
        <dbReference type="Rhea" id="RHEA:16023"/>
    </physiologicalReaction>
</comment>
<reference evidence="7" key="1">
    <citation type="journal article" date="2012" name="Nat. Genet.">
        <title>Whole-genome sequence of Schistosoma haematobium.</title>
        <authorList>
            <person name="Young N.D."/>
            <person name="Jex A.R."/>
            <person name="Li B."/>
            <person name="Liu S."/>
            <person name="Yang L."/>
            <person name="Xiong Z."/>
            <person name="Li Y."/>
            <person name="Cantacessi C."/>
            <person name="Hall R.S."/>
            <person name="Xu X."/>
            <person name="Chen F."/>
            <person name="Wu X."/>
            <person name="Zerlotini A."/>
            <person name="Oliveira G."/>
            <person name="Hofmann A."/>
            <person name="Zhang G."/>
            <person name="Fang X."/>
            <person name="Kang Y."/>
            <person name="Campbell B.E."/>
            <person name="Loukas A."/>
            <person name="Ranganathan S."/>
            <person name="Rollinson D."/>
            <person name="Rinaldi G."/>
            <person name="Brindley P.J."/>
            <person name="Yang H."/>
            <person name="Wang J."/>
            <person name="Wang J."/>
            <person name="Gasser R.B."/>
        </authorList>
    </citation>
    <scope>NUCLEOTIDE SEQUENCE</scope>
</reference>
<keyword evidence="2" id="KW-0479">Metal-binding</keyword>
<dbReference type="Gene3D" id="3.90.850.10">
    <property type="entry name" value="Fumarylacetoacetase-like, C-terminal domain"/>
    <property type="match status" value="1"/>
</dbReference>
<evidence type="ECO:0000256" key="3">
    <source>
        <dbReference type="ARBA" id="ARBA00042340"/>
    </source>
</evidence>
<evidence type="ECO:0000313" key="7">
    <source>
        <dbReference type="EMBL" id="KAH9579684.1"/>
    </source>
</evidence>
<reference evidence="7" key="3">
    <citation type="submission" date="2021-06" db="EMBL/GenBank/DDBJ databases">
        <title>Chromosome-level genome assembly for S. haematobium.</title>
        <authorList>
            <person name="Stroehlein A.J."/>
        </authorList>
    </citation>
    <scope>NUCLEOTIDE SEQUENCE</scope>
</reference>
<dbReference type="GO" id="GO:0046872">
    <property type="term" value="F:metal ion binding"/>
    <property type="evidence" value="ECO:0007669"/>
    <property type="project" value="UniProtKB-KW"/>
</dbReference>
<evidence type="ECO:0000313" key="8">
    <source>
        <dbReference type="Proteomes" id="UP000471633"/>
    </source>
</evidence>
<name>A0A6A5DLQ9_SCHHA</name>
<gene>
    <name evidence="7" type="primary">FAHD1</name>
    <name evidence="7" type="ORF">MS3_00009753</name>
</gene>
<dbReference type="InterPro" id="IPR036663">
    <property type="entry name" value="Fumarylacetoacetase_C_sf"/>
</dbReference>
<feature type="domain" description="Fumarylacetoacetase-like C-terminal" evidence="6">
    <location>
        <begin position="11"/>
        <end position="220"/>
    </location>
</feature>
<proteinExistence type="inferred from homology"/>
<dbReference type="GO" id="GO:0018773">
    <property type="term" value="F:acetylpyruvate hydrolase activity"/>
    <property type="evidence" value="ECO:0007669"/>
    <property type="project" value="TreeGrafter"/>
</dbReference>
<dbReference type="AlphaFoldDB" id="A0A6A5DLQ9"/>
<evidence type="ECO:0000256" key="1">
    <source>
        <dbReference type="ARBA" id="ARBA00010211"/>
    </source>
</evidence>
<dbReference type="EMBL" id="AMPZ03000008">
    <property type="protein sequence ID" value="KAH9579684.1"/>
    <property type="molecule type" value="Genomic_DNA"/>
</dbReference>
<evidence type="ECO:0000256" key="2">
    <source>
        <dbReference type="ARBA" id="ARBA00022723"/>
    </source>
</evidence>
<keyword evidence="8" id="KW-1185">Reference proteome</keyword>